<dbReference type="GO" id="GO:0006596">
    <property type="term" value="P:polyamine biosynthetic process"/>
    <property type="evidence" value="ECO:0007669"/>
    <property type="project" value="UniProtKB-UniRule"/>
</dbReference>
<dbReference type="NCBIfam" id="NF037959">
    <property type="entry name" value="MFS_SpdSyn"/>
    <property type="match status" value="1"/>
</dbReference>
<feature type="active site" description="Proton acceptor" evidence="4">
    <location>
        <position position="183"/>
    </location>
</feature>
<evidence type="ECO:0000313" key="6">
    <source>
        <dbReference type="EMBL" id="CDI04353.1"/>
    </source>
</evidence>
<dbReference type="InterPro" id="IPR029063">
    <property type="entry name" value="SAM-dependent_MTases_sf"/>
</dbReference>
<dbReference type="EC" id="2.5.1.16" evidence="6"/>
<proteinExistence type="inferred from homology"/>
<dbReference type="Pfam" id="PF01564">
    <property type="entry name" value="Spermine_synth"/>
    <property type="match status" value="1"/>
</dbReference>
<keyword evidence="7" id="KW-1185">Reference proteome</keyword>
<comment type="similarity">
    <text evidence="1">Belongs to the spermidine/spermine synthase family.</text>
</comment>
<dbReference type="PANTHER" id="PTHR43317:SF1">
    <property type="entry name" value="THERMOSPERMINE SYNTHASE ACAULIS5"/>
    <property type="match status" value="1"/>
</dbReference>
<dbReference type="Proteomes" id="UP000035760">
    <property type="component" value="Unassembled WGS sequence"/>
</dbReference>
<evidence type="ECO:0000256" key="1">
    <source>
        <dbReference type="ARBA" id="ARBA00007867"/>
    </source>
</evidence>
<dbReference type="RefSeq" id="WP_242434458.1">
    <property type="nucleotide sequence ID" value="NZ_CBTJ020000108.1"/>
</dbReference>
<dbReference type="EMBL" id="CBTJ020000108">
    <property type="protein sequence ID" value="CDI04353.1"/>
    <property type="molecule type" value="Genomic_DNA"/>
</dbReference>
<dbReference type="PANTHER" id="PTHR43317">
    <property type="entry name" value="THERMOSPERMINE SYNTHASE ACAULIS5"/>
    <property type="match status" value="1"/>
</dbReference>
<reference evidence="6" key="1">
    <citation type="submission" date="2013-07" db="EMBL/GenBank/DDBJ databases">
        <authorList>
            <person name="McIlroy S."/>
        </authorList>
    </citation>
    <scope>NUCLEOTIDE SEQUENCE [LARGE SCALE GENOMIC DNA]</scope>
    <source>
        <strain evidence="6">Run_A_D11</strain>
    </source>
</reference>
<keyword evidence="2 4" id="KW-0808">Transferase</keyword>
<dbReference type="Gene3D" id="3.40.50.150">
    <property type="entry name" value="Vaccinia Virus protein VP39"/>
    <property type="match status" value="1"/>
</dbReference>
<comment type="caution">
    <text evidence="6">The sequence shown here is derived from an EMBL/GenBank/DDBJ whole genome shotgun (WGS) entry which is preliminary data.</text>
</comment>
<name>W6MEC1_9GAMM</name>
<dbReference type="PROSITE" id="PS51006">
    <property type="entry name" value="PABS_2"/>
    <property type="match status" value="1"/>
</dbReference>
<protein>
    <submittedName>
        <fullName evidence="6">Spermidine synthase</fullName>
        <ecNumber evidence="6">2.5.1.16</ecNumber>
    </submittedName>
</protein>
<evidence type="ECO:0000256" key="3">
    <source>
        <dbReference type="ARBA" id="ARBA00023115"/>
    </source>
</evidence>
<sequence>MLNLCTTPKPGSPRTFQERRTLRFVSSLLSLLWMAQSALAAHVLHTEKLLYRHILVYEDGGERCMAFSQRDHGTRQTCRSLTDPNVLVFPYTRLLMGALYLNPQPQRILIIGLGGGVLPMALASLYPAADMDLVEIDPAITRVAQHFFGFKPSSSRRVTEEDGRVFAKRAIKAQQHYDLILLDAFDHHYIPEHLLTQEFLTEIKSLLTPQGVLAANTFSTSQLYDHESATYEAVFGTFYNLRLENKNRIILLQRDGVPSAEVVARNAAALEAKLKPLGVGQAELLPLFSSARDWNPNARLLTDQYAPSNVLNTP</sequence>
<evidence type="ECO:0000313" key="7">
    <source>
        <dbReference type="Proteomes" id="UP000035760"/>
    </source>
</evidence>
<evidence type="ECO:0000259" key="5">
    <source>
        <dbReference type="PROSITE" id="PS51006"/>
    </source>
</evidence>
<evidence type="ECO:0000256" key="2">
    <source>
        <dbReference type="ARBA" id="ARBA00022679"/>
    </source>
</evidence>
<dbReference type="InterPro" id="IPR030374">
    <property type="entry name" value="PABS"/>
</dbReference>
<keyword evidence="3 4" id="KW-0620">Polyamine biosynthesis</keyword>
<dbReference type="CDD" id="cd02440">
    <property type="entry name" value="AdoMet_MTases"/>
    <property type="match status" value="1"/>
</dbReference>
<dbReference type="GO" id="GO:0004766">
    <property type="term" value="F:spermidine synthase activity"/>
    <property type="evidence" value="ECO:0007669"/>
    <property type="project" value="UniProtKB-EC"/>
</dbReference>
<dbReference type="SUPFAM" id="SSF53335">
    <property type="entry name" value="S-adenosyl-L-methionine-dependent methyltransferases"/>
    <property type="match status" value="1"/>
</dbReference>
<feature type="domain" description="PABS" evidence="5">
    <location>
        <begin position="26"/>
        <end position="273"/>
    </location>
</feature>
<organism evidence="6 7">
    <name type="scientific">Candidatus Competibacter denitrificans Run_A_D11</name>
    <dbReference type="NCBI Taxonomy" id="1400863"/>
    <lineage>
        <taxon>Bacteria</taxon>
        <taxon>Pseudomonadati</taxon>
        <taxon>Pseudomonadota</taxon>
        <taxon>Gammaproteobacteria</taxon>
        <taxon>Candidatus Competibacteraceae</taxon>
        <taxon>Candidatus Competibacter</taxon>
    </lineage>
</organism>
<dbReference type="STRING" id="1400863.BN873_950036"/>
<dbReference type="AlphaFoldDB" id="W6MEC1"/>
<gene>
    <name evidence="6" type="ORF">BN873_950036</name>
</gene>
<reference evidence="6" key="2">
    <citation type="submission" date="2014-03" db="EMBL/GenBank/DDBJ databases">
        <title>Candidatus Competibacter-lineage genomes retrieved from metagenomes reveal functional metabolic diversity.</title>
        <authorList>
            <person name="McIlroy S.J."/>
            <person name="Albertsen M."/>
            <person name="Andresen E.K."/>
            <person name="Saunders A.M."/>
            <person name="Kristiansen R."/>
            <person name="Stokholm-Bjerregaard M."/>
            <person name="Nielsen K.L."/>
            <person name="Nielsen P.H."/>
        </authorList>
    </citation>
    <scope>NUCLEOTIDE SEQUENCE</scope>
    <source>
        <strain evidence="6">Run_A_D11</strain>
    </source>
</reference>
<accession>W6MEC1</accession>
<evidence type="ECO:0000256" key="4">
    <source>
        <dbReference type="PROSITE-ProRule" id="PRU00354"/>
    </source>
</evidence>